<dbReference type="GO" id="GO:0005524">
    <property type="term" value="F:ATP binding"/>
    <property type="evidence" value="ECO:0007669"/>
    <property type="project" value="InterPro"/>
</dbReference>
<evidence type="ECO:0000256" key="2">
    <source>
        <dbReference type="ARBA" id="ARBA00022679"/>
    </source>
</evidence>
<dbReference type="AlphaFoldDB" id="A0A1S2D7P1"/>
<comment type="catalytic activity">
    <reaction evidence="5">
        <text>[pyruvate, water dikinase]-phosphate + phosphate + H(+) = [pyruvate, water dikinase] + diphosphate</text>
        <dbReference type="Rhea" id="RHEA:48580"/>
        <dbReference type="Rhea" id="RHEA-COMP:11425"/>
        <dbReference type="Rhea" id="RHEA-COMP:11426"/>
        <dbReference type="ChEBI" id="CHEBI:15378"/>
        <dbReference type="ChEBI" id="CHEBI:33019"/>
        <dbReference type="ChEBI" id="CHEBI:43176"/>
        <dbReference type="ChEBI" id="CHEBI:43474"/>
        <dbReference type="ChEBI" id="CHEBI:68546"/>
        <dbReference type="EC" id="2.7.4.28"/>
    </reaction>
</comment>
<keyword evidence="2 5" id="KW-0808">Transferase</keyword>
<proteinExistence type="inferred from homology"/>
<comment type="similarity">
    <text evidence="5">Belongs to the pyruvate, phosphate/water dikinase regulatory protein family. PSRP subfamily.</text>
</comment>
<dbReference type="InterPro" id="IPR026530">
    <property type="entry name" value="PSRP"/>
</dbReference>
<evidence type="ECO:0000256" key="1">
    <source>
        <dbReference type="ARBA" id="ARBA00022527"/>
    </source>
</evidence>
<keyword evidence="4 5" id="KW-0418">Kinase</keyword>
<evidence type="ECO:0000256" key="3">
    <source>
        <dbReference type="ARBA" id="ARBA00022741"/>
    </source>
</evidence>
<feature type="binding site" evidence="5">
    <location>
        <begin position="162"/>
        <end position="169"/>
    </location>
    <ligand>
        <name>ADP</name>
        <dbReference type="ChEBI" id="CHEBI:456216"/>
    </ligand>
</feature>
<accession>A0A1S2D7P1</accession>
<dbReference type="Proteomes" id="UP000179934">
    <property type="component" value="Unassembled WGS sequence"/>
</dbReference>
<evidence type="ECO:0000256" key="5">
    <source>
        <dbReference type="HAMAP-Rule" id="MF_01062"/>
    </source>
</evidence>
<gene>
    <name evidence="6" type="ORF">BJD16_01585</name>
</gene>
<protein>
    <recommendedName>
        <fullName evidence="5">Putative phosphoenolpyruvate synthase regulatory protein</fullName>
        <shortName evidence="5">PEP synthase regulatory protein</shortName>
        <shortName evidence="5">PSRP</shortName>
        <ecNumber evidence="5">2.7.11.33</ecNumber>
        <ecNumber evidence="5">2.7.4.28</ecNumber>
    </recommendedName>
    <alternativeName>
        <fullName evidence="5">Pyruvate, water dikinase regulatory protein</fullName>
    </alternativeName>
</protein>
<comment type="caution">
    <text evidence="6">The sequence shown here is derived from an EMBL/GenBank/DDBJ whole genome shotgun (WGS) entry which is preliminary data.</text>
</comment>
<dbReference type="EC" id="2.7.4.28" evidence="5"/>
<dbReference type="HAMAP" id="MF_01062">
    <property type="entry name" value="PSRP"/>
    <property type="match status" value="1"/>
</dbReference>
<name>A0A1S2D7P1_AERSO</name>
<dbReference type="InterPro" id="IPR005177">
    <property type="entry name" value="Kinase-pyrophosphorylase"/>
</dbReference>
<reference evidence="6 7" key="1">
    <citation type="submission" date="2016-09" db="EMBL/GenBank/DDBJ databases">
        <title>Draft Genome Sequence of Aeromonas sobria Strain 08005, Isolated from Sick Rana catesbeiana.</title>
        <authorList>
            <person name="Yang Q."/>
        </authorList>
    </citation>
    <scope>NUCLEOTIDE SEQUENCE [LARGE SCALE GENOMIC DNA]</scope>
    <source>
        <strain evidence="6 7">08005</strain>
    </source>
</reference>
<comment type="function">
    <text evidence="5">Bifunctional serine/threonine kinase and phosphorylase involved in the regulation of the phosphoenolpyruvate synthase (PEPS) by catalyzing its phosphorylation/dephosphorylation.</text>
</comment>
<sequence length="282" mass="32250">MRPYTPVSQEPHVHTVFYVSDGTAITAEVFGHAVLSQFPLAFEQITIPFVETQEKARQVRMRIDEQFRQTGVRPILFHTIVDPLVREEVLKSEACGHDFLNTFVSPLEQELGVKAEPRLHRTHGMENRKLYDDRIEAVNFALANDDGITTREYDEADIILIGVSRCGKTPTSLYLALQFGIRAANYPFIEQDMGMLELPAPLKANRHKLFGLTIAPQRLHEIRNQRRANSRYSSIEQCEQELACVERLFRQEAIRFLDTSSHSVEEISAKVLEATGLRRQLC</sequence>
<evidence type="ECO:0000313" key="6">
    <source>
        <dbReference type="EMBL" id="OHY96976.1"/>
    </source>
</evidence>
<keyword evidence="3 5" id="KW-0547">Nucleotide-binding</keyword>
<dbReference type="GO" id="GO:0016776">
    <property type="term" value="F:phosphotransferase activity, phosphate group as acceptor"/>
    <property type="evidence" value="ECO:0007669"/>
    <property type="project" value="UniProtKB-UniRule"/>
</dbReference>
<dbReference type="NCBIfam" id="NF003742">
    <property type="entry name" value="PRK05339.1"/>
    <property type="match status" value="1"/>
</dbReference>
<dbReference type="GO" id="GO:0004674">
    <property type="term" value="F:protein serine/threonine kinase activity"/>
    <property type="evidence" value="ECO:0007669"/>
    <property type="project" value="UniProtKB-UniRule"/>
</dbReference>
<evidence type="ECO:0000313" key="7">
    <source>
        <dbReference type="Proteomes" id="UP000179934"/>
    </source>
</evidence>
<dbReference type="STRING" id="646.BJD16_01585"/>
<comment type="catalytic activity">
    <reaction evidence="5">
        <text>[pyruvate, water dikinase] + ADP = [pyruvate, water dikinase]-phosphate + AMP + H(+)</text>
        <dbReference type="Rhea" id="RHEA:46020"/>
        <dbReference type="Rhea" id="RHEA-COMP:11425"/>
        <dbReference type="Rhea" id="RHEA-COMP:11426"/>
        <dbReference type="ChEBI" id="CHEBI:15378"/>
        <dbReference type="ChEBI" id="CHEBI:43176"/>
        <dbReference type="ChEBI" id="CHEBI:68546"/>
        <dbReference type="ChEBI" id="CHEBI:456215"/>
        <dbReference type="ChEBI" id="CHEBI:456216"/>
        <dbReference type="EC" id="2.7.11.33"/>
    </reaction>
</comment>
<dbReference type="Pfam" id="PF03618">
    <property type="entry name" value="Kinase-PPPase"/>
    <property type="match status" value="1"/>
</dbReference>
<dbReference type="EMBL" id="MKFU01000001">
    <property type="protein sequence ID" value="OHY96976.1"/>
    <property type="molecule type" value="Genomic_DNA"/>
</dbReference>
<dbReference type="GO" id="GO:0043531">
    <property type="term" value="F:ADP binding"/>
    <property type="evidence" value="ECO:0007669"/>
    <property type="project" value="UniProtKB-UniRule"/>
</dbReference>
<keyword evidence="6" id="KW-0670">Pyruvate</keyword>
<dbReference type="PANTHER" id="PTHR31756">
    <property type="entry name" value="PYRUVATE, PHOSPHATE DIKINASE REGULATORY PROTEIN 1, CHLOROPLASTIC"/>
    <property type="match status" value="1"/>
</dbReference>
<evidence type="ECO:0000256" key="4">
    <source>
        <dbReference type="ARBA" id="ARBA00022777"/>
    </source>
</evidence>
<organism evidence="6 7">
    <name type="scientific">Aeromonas sobria</name>
    <dbReference type="NCBI Taxonomy" id="646"/>
    <lineage>
        <taxon>Bacteria</taxon>
        <taxon>Pseudomonadati</taxon>
        <taxon>Pseudomonadota</taxon>
        <taxon>Gammaproteobacteria</taxon>
        <taxon>Aeromonadales</taxon>
        <taxon>Aeromonadaceae</taxon>
        <taxon>Aeromonas</taxon>
    </lineage>
</organism>
<keyword evidence="1 5" id="KW-0723">Serine/threonine-protein kinase</keyword>
<dbReference type="PANTHER" id="PTHR31756:SF3">
    <property type="entry name" value="PYRUVATE, PHOSPHATE DIKINASE REGULATORY PROTEIN 1, CHLOROPLASTIC"/>
    <property type="match status" value="1"/>
</dbReference>
<dbReference type="EC" id="2.7.11.33" evidence="5"/>